<proteinExistence type="predicted"/>
<evidence type="ECO:0000313" key="3">
    <source>
        <dbReference type="Proteomes" id="UP001320420"/>
    </source>
</evidence>
<feature type="region of interest" description="Disordered" evidence="1">
    <location>
        <begin position="186"/>
        <end position="233"/>
    </location>
</feature>
<evidence type="ECO:0000256" key="1">
    <source>
        <dbReference type="SAM" id="MobiDB-lite"/>
    </source>
</evidence>
<dbReference type="Proteomes" id="UP001320420">
    <property type="component" value="Unassembled WGS sequence"/>
</dbReference>
<dbReference type="AlphaFoldDB" id="A0AAN9UAG5"/>
<reference evidence="2 3" key="1">
    <citation type="submission" date="2024-02" db="EMBL/GenBank/DDBJ databases">
        <title>De novo assembly and annotation of 12 fungi associated with fruit tree decline syndrome in Ontario, Canada.</title>
        <authorList>
            <person name="Sulman M."/>
            <person name="Ellouze W."/>
            <person name="Ilyukhin E."/>
        </authorList>
    </citation>
    <scope>NUCLEOTIDE SEQUENCE [LARGE SCALE GENOMIC DNA]</scope>
    <source>
        <strain evidence="2 3">M11/M66-122</strain>
    </source>
</reference>
<accession>A0AAN9UAG5</accession>
<feature type="compositionally biased region" description="Basic and acidic residues" evidence="1">
    <location>
        <begin position="186"/>
        <end position="214"/>
    </location>
</feature>
<evidence type="ECO:0000313" key="2">
    <source>
        <dbReference type="EMBL" id="KAK7743968.1"/>
    </source>
</evidence>
<feature type="compositionally biased region" description="Polar residues" evidence="1">
    <location>
        <begin position="215"/>
        <end position="226"/>
    </location>
</feature>
<organism evidence="2 3">
    <name type="scientific">Diatrype stigma</name>
    <dbReference type="NCBI Taxonomy" id="117547"/>
    <lineage>
        <taxon>Eukaryota</taxon>
        <taxon>Fungi</taxon>
        <taxon>Dikarya</taxon>
        <taxon>Ascomycota</taxon>
        <taxon>Pezizomycotina</taxon>
        <taxon>Sordariomycetes</taxon>
        <taxon>Xylariomycetidae</taxon>
        <taxon>Xylariales</taxon>
        <taxon>Diatrypaceae</taxon>
        <taxon>Diatrype</taxon>
    </lineage>
</organism>
<keyword evidence="3" id="KW-1185">Reference proteome</keyword>
<gene>
    <name evidence="2" type="ORF">SLS62_010430</name>
</gene>
<sequence>SASNPEQKMTDLSEDSSMEEYKKTMASVLQVIRMVSERVDGNNGAARGFLESRLDCLEATMHDAKKAHDQLVDSLDCLSALPGRVEDLHTQQVSLAAGKEALESDRASFEKVREQLQVDQASLDEGRQQLETDRASCKEVQDQLQSAQGSFEGERKQLQIDQASLEKGRGQLESDQASVHQAREQLARDQESLDAERKQLQSDRESLEKGRGQLDSDQASVQQAQEQLKRDRACLDKEREQLQNERASFDKMREQLQADQRSLGQEREELQRGQANLEKLREKLERDQASFSTTLEAFREKEDMVALAKTSAQNAQVKNKEDRERIEAEKATMREVSVVTEAICEKIQTLTMGQEKLVTTTSSLAEQRVEVEALAHINSAMEVRVTGLQADVGRWKALVAEEQHDHSQTLADLEASMEECEQADRENVVSSIKLETTINDLTKRLGDEKRKRHTTECLVNSLLEEQRPRRGRVMDVAVQAETVLTVEPAVQVEHVTARQGISDLESLGTKRPWDGFSGPSQVRSDGTAGEDHDTFLPRKRVRMSAMDESPWQVLVNDMTGFLLQLKPEIRNSSMELGEVYEEITAFCYTRECQSYLRRFLYGNSGQWYCFLQLIKYGPEYPGSLFLRVRSAKNMISIQLDAFKFTKGTKLVKQFPPLGTISFANRALKKAIITYFSKFKI</sequence>
<protein>
    <submittedName>
        <fullName evidence="2">Uncharacterized protein</fullName>
    </submittedName>
</protein>
<comment type="caution">
    <text evidence="2">The sequence shown here is derived from an EMBL/GenBank/DDBJ whole genome shotgun (WGS) entry which is preliminary data.</text>
</comment>
<name>A0AAN9UAG5_9PEZI</name>
<feature type="non-terminal residue" evidence="2">
    <location>
        <position position="1"/>
    </location>
</feature>
<dbReference type="EMBL" id="JAKJXP020000128">
    <property type="protein sequence ID" value="KAK7743968.1"/>
    <property type="molecule type" value="Genomic_DNA"/>
</dbReference>